<keyword evidence="2" id="KW-1185">Reference proteome</keyword>
<dbReference type="EMBL" id="CAJVPT010065804">
    <property type="protein sequence ID" value="CAG8772419.1"/>
    <property type="molecule type" value="Genomic_DNA"/>
</dbReference>
<proteinExistence type="predicted"/>
<accession>A0ACA9R1B4</accession>
<reference evidence="1" key="1">
    <citation type="submission" date="2021-06" db="EMBL/GenBank/DDBJ databases">
        <authorList>
            <person name="Kallberg Y."/>
            <person name="Tangrot J."/>
            <person name="Rosling A."/>
        </authorList>
    </citation>
    <scope>NUCLEOTIDE SEQUENCE</scope>
    <source>
        <strain evidence="1">CL356</strain>
    </source>
</reference>
<name>A0ACA9R1B4_9GLOM</name>
<gene>
    <name evidence="1" type="ORF">ACOLOM_LOCUS13877</name>
</gene>
<feature type="non-terminal residue" evidence="1">
    <location>
        <position position="1"/>
    </location>
</feature>
<dbReference type="Proteomes" id="UP000789525">
    <property type="component" value="Unassembled WGS sequence"/>
</dbReference>
<feature type="non-terminal residue" evidence="1">
    <location>
        <position position="227"/>
    </location>
</feature>
<sequence>LPRKLRIGYYFEDGFVRTSPANRRAVQETVTALEKAGHEVVEFDLPFGPKSIQLFAGISSADGYRSLLLPLQGDPVEKNLFLITLGPRLFRWVQVSAAWLIKKVLKDDIFANTFLKSKHSTLTEFWKNMEAKDIMNREFYEQVWDKHGFDAIIAPGMVCPALPHGATTTLSPLANGTFFYNIVDSPVGAVPVTRVDAEKDNLSTEWTKLGEQLRKTGYEGSTIINGN</sequence>
<protein>
    <submittedName>
        <fullName evidence="1">2811_t:CDS:1</fullName>
    </submittedName>
</protein>
<evidence type="ECO:0000313" key="2">
    <source>
        <dbReference type="Proteomes" id="UP000789525"/>
    </source>
</evidence>
<comment type="caution">
    <text evidence="1">The sequence shown here is derived from an EMBL/GenBank/DDBJ whole genome shotgun (WGS) entry which is preliminary data.</text>
</comment>
<evidence type="ECO:0000313" key="1">
    <source>
        <dbReference type="EMBL" id="CAG8772419.1"/>
    </source>
</evidence>
<organism evidence="1 2">
    <name type="scientific">Acaulospora colombiana</name>
    <dbReference type="NCBI Taxonomy" id="27376"/>
    <lineage>
        <taxon>Eukaryota</taxon>
        <taxon>Fungi</taxon>
        <taxon>Fungi incertae sedis</taxon>
        <taxon>Mucoromycota</taxon>
        <taxon>Glomeromycotina</taxon>
        <taxon>Glomeromycetes</taxon>
        <taxon>Diversisporales</taxon>
        <taxon>Acaulosporaceae</taxon>
        <taxon>Acaulospora</taxon>
    </lineage>
</organism>